<dbReference type="GO" id="GO:0006310">
    <property type="term" value="P:DNA recombination"/>
    <property type="evidence" value="ECO:0007669"/>
    <property type="project" value="UniProtKB-KW"/>
</dbReference>
<dbReference type="InterPro" id="IPR011010">
    <property type="entry name" value="DNA_brk_join_enz"/>
</dbReference>
<feature type="region of interest" description="Disordered" evidence="2">
    <location>
        <begin position="106"/>
        <end position="125"/>
    </location>
</feature>
<gene>
    <name evidence="4" type="ORF">FHU36_000860</name>
</gene>
<feature type="region of interest" description="Disordered" evidence="2">
    <location>
        <begin position="15"/>
        <end position="40"/>
    </location>
</feature>
<protein>
    <submittedName>
        <fullName evidence="4">Integrase</fullName>
    </submittedName>
</protein>
<organism evidence="4 5">
    <name type="scientific">Nonomuraea muscovyensis</name>
    <dbReference type="NCBI Taxonomy" id="1124761"/>
    <lineage>
        <taxon>Bacteria</taxon>
        <taxon>Bacillati</taxon>
        <taxon>Actinomycetota</taxon>
        <taxon>Actinomycetes</taxon>
        <taxon>Streptosporangiales</taxon>
        <taxon>Streptosporangiaceae</taxon>
        <taxon>Nonomuraea</taxon>
    </lineage>
</organism>
<dbReference type="PROSITE" id="PS51898">
    <property type="entry name" value="TYR_RECOMBINASE"/>
    <property type="match status" value="1"/>
</dbReference>
<evidence type="ECO:0000313" key="4">
    <source>
        <dbReference type="EMBL" id="MBB6344351.1"/>
    </source>
</evidence>
<feature type="domain" description="Tyr recombinase" evidence="3">
    <location>
        <begin position="53"/>
        <end position="125"/>
    </location>
</feature>
<comment type="caution">
    <text evidence="4">The sequence shown here is derived from an EMBL/GenBank/DDBJ whole genome shotgun (WGS) entry which is preliminary data.</text>
</comment>
<dbReference type="InterPro" id="IPR002104">
    <property type="entry name" value="Integrase_catalytic"/>
</dbReference>
<evidence type="ECO:0000313" key="5">
    <source>
        <dbReference type="Proteomes" id="UP000583800"/>
    </source>
</evidence>
<dbReference type="EMBL" id="JACHJB010000001">
    <property type="protein sequence ID" value="MBB6344351.1"/>
    <property type="molecule type" value="Genomic_DNA"/>
</dbReference>
<dbReference type="GO" id="GO:0015074">
    <property type="term" value="P:DNA integration"/>
    <property type="evidence" value="ECO:0007669"/>
    <property type="project" value="InterPro"/>
</dbReference>
<dbReference type="GO" id="GO:0003677">
    <property type="term" value="F:DNA binding"/>
    <property type="evidence" value="ECO:0007669"/>
    <property type="project" value="InterPro"/>
</dbReference>
<name>A0A7X0BZH0_9ACTN</name>
<accession>A0A7X0BZH0</accession>
<dbReference type="RefSeq" id="WP_221495763.1">
    <property type="nucleotide sequence ID" value="NZ_JACHJB010000001.1"/>
</dbReference>
<dbReference type="Gene3D" id="1.10.443.10">
    <property type="entry name" value="Intergrase catalytic core"/>
    <property type="match status" value="1"/>
</dbReference>
<evidence type="ECO:0000259" key="3">
    <source>
        <dbReference type="PROSITE" id="PS51898"/>
    </source>
</evidence>
<evidence type="ECO:0000256" key="2">
    <source>
        <dbReference type="SAM" id="MobiDB-lite"/>
    </source>
</evidence>
<dbReference type="InterPro" id="IPR013762">
    <property type="entry name" value="Integrase-like_cat_sf"/>
</dbReference>
<proteinExistence type="predicted"/>
<dbReference type="AlphaFoldDB" id="A0A7X0BZH0"/>
<dbReference type="Pfam" id="PF00589">
    <property type="entry name" value="Phage_integrase"/>
    <property type="match status" value="1"/>
</dbReference>
<dbReference type="SUPFAM" id="SSF56349">
    <property type="entry name" value="DNA breaking-rejoining enzymes"/>
    <property type="match status" value="1"/>
</dbReference>
<reference evidence="4 5" key="1">
    <citation type="submission" date="2020-08" db="EMBL/GenBank/DDBJ databases">
        <title>Sequencing the genomes of 1000 actinobacteria strains.</title>
        <authorList>
            <person name="Klenk H.-P."/>
        </authorList>
    </citation>
    <scope>NUCLEOTIDE SEQUENCE [LARGE SCALE GENOMIC DNA]</scope>
    <source>
        <strain evidence="4 5">DSM 45913</strain>
    </source>
</reference>
<keyword evidence="1" id="KW-0233">DNA recombination</keyword>
<dbReference type="Proteomes" id="UP000583800">
    <property type="component" value="Unassembled WGS sequence"/>
</dbReference>
<sequence length="125" mass="14101">MIVAEGYDHGVSPVLVRPDPAAARGPDRHQPYMGKASRQQPVRWVVQVKRPRRLPRPMNEPDLEALLSGLKRLRDLAMLLLMLDGGFRPGEVLSLHLADISYGRRRVTVRKRDDHPPGARGKSRT</sequence>
<evidence type="ECO:0000256" key="1">
    <source>
        <dbReference type="ARBA" id="ARBA00023172"/>
    </source>
</evidence>
<keyword evidence="5" id="KW-1185">Reference proteome</keyword>